<name>A0A9D2KQR5_9FIRM</name>
<feature type="region of interest" description="Disordered" evidence="5">
    <location>
        <begin position="17"/>
        <end position="85"/>
    </location>
</feature>
<dbReference type="GO" id="GO:0030313">
    <property type="term" value="C:cell envelope"/>
    <property type="evidence" value="ECO:0007669"/>
    <property type="project" value="UniProtKB-SubCell"/>
</dbReference>
<evidence type="ECO:0000256" key="3">
    <source>
        <dbReference type="ARBA" id="ARBA00022729"/>
    </source>
</evidence>
<evidence type="ECO:0000313" key="8">
    <source>
        <dbReference type="EMBL" id="HJA72326.1"/>
    </source>
</evidence>
<accession>A0A9D2KQR5</accession>
<proteinExistence type="inferred from homology"/>
<comment type="caution">
    <text evidence="8">The sequence shown here is derived from an EMBL/GenBank/DDBJ whole genome shotgun (WGS) entry which is preliminary data.</text>
</comment>
<organism evidence="8 9">
    <name type="scientific">Candidatus Lachnoclostridium stercoravium</name>
    <dbReference type="NCBI Taxonomy" id="2838633"/>
    <lineage>
        <taxon>Bacteria</taxon>
        <taxon>Bacillati</taxon>
        <taxon>Bacillota</taxon>
        <taxon>Clostridia</taxon>
        <taxon>Lachnospirales</taxon>
        <taxon>Lachnospiraceae</taxon>
    </lineage>
</organism>
<feature type="signal peptide" evidence="6">
    <location>
        <begin position="1"/>
        <end position="19"/>
    </location>
</feature>
<reference evidence="8" key="1">
    <citation type="journal article" date="2021" name="PeerJ">
        <title>Extensive microbial diversity within the chicken gut microbiome revealed by metagenomics and culture.</title>
        <authorList>
            <person name="Gilroy R."/>
            <person name="Ravi A."/>
            <person name="Getino M."/>
            <person name="Pursley I."/>
            <person name="Horton D.L."/>
            <person name="Alikhan N.F."/>
            <person name="Baker D."/>
            <person name="Gharbi K."/>
            <person name="Hall N."/>
            <person name="Watson M."/>
            <person name="Adriaenssens E.M."/>
            <person name="Foster-Nyarko E."/>
            <person name="Jarju S."/>
            <person name="Secka A."/>
            <person name="Antonio M."/>
            <person name="Oren A."/>
            <person name="Chaudhuri R.R."/>
            <person name="La Ragione R."/>
            <person name="Hildebrand F."/>
            <person name="Pallen M.J."/>
        </authorList>
    </citation>
    <scope>NUCLEOTIDE SEQUENCE</scope>
    <source>
        <strain evidence="8">CHK178-16964</strain>
    </source>
</reference>
<feature type="compositionally biased region" description="Acidic residues" evidence="5">
    <location>
        <begin position="58"/>
        <end position="77"/>
    </location>
</feature>
<dbReference type="SUPFAM" id="SSF53850">
    <property type="entry name" value="Periplasmic binding protein-like II"/>
    <property type="match status" value="1"/>
</dbReference>
<comment type="similarity">
    <text evidence="2 4">Belongs to the bacterial solute-binding protein 3 family.</text>
</comment>
<dbReference type="CDD" id="cd00996">
    <property type="entry name" value="PBP2_AatB_like"/>
    <property type="match status" value="1"/>
</dbReference>
<dbReference type="PANTHER" id="PTHR35936">
    <property type="entry name" value="MEMBRANE-BOUND LYTIC MUREIN TRANSGLYCOSYLASE F"/>
    <property type="match status" value="1"/>
</dbReference>
<dbReference type="AlphaFoldDB" id="A0A9D2KQR5"/>
<reference evidence="8" key="2">
    <citation type="submission" date="2021-04" db="EMBL/GenBank/DDBJ databases">
        <authorList>
            <person name="Gilroy R."/>
        </authorList>
    </citation>
    <scope>NUCLEOTIDE SEQUENCE</scope>
    <source>
        <strain evidence="8">CHK178-16964</strain>
    </source>
</reference>
<dbReference type="PROSITE" id="PS01039">
    <property type="entry name" value="SBP_BACTERIAL_3"/>
    <property type="match status" value="1"/>
</dbReference>
<evidence type="ECO:0000256" key="6">
    <source>
        <dbReference type="SAM" id="SignalP"/>
    </source>
</evidence>
<feature type="domain" description="Solute-binding protein family 3/N-terminal" evidence="7">
    <location>
        <begin position="83"/>
        <end position="305"/>
    </location>
</feature>
<evidence type="ECO:0000256" key="2">
    <source>
        <dbReference type="ARBA" id="ARBA00010333"/>
    </source>
</evidence>
<evidence type="ECO:0000313" key="9">
    <source>
        <dbReference type="Proteomes" id="UP000823900"/>
    </source>
</evidence>
<dbReference type="Pfam" id="PF00497">
    <property type="entry name" value="SBP_bac_3"/>
    <property type="match status" value="1"/>
</dbReference>
<evidence type="ECO:0000259" key="7">
    <source>
        <dbReference type="SMART" id="SM00062"/>
    </source>
</evidence>
<keyword evidence="3 6" id="KW-0732">Signal</keyword>
<dbReference type="PANTHER" id="PTHR35936:SF34">
    <property type="entry name" value="ABC TRANSPORTER EXTRACELLULAR-BINDING PROTEIN YCKB-RELATED"/>
    <property type="match status" value="1"/>
</dbReference>
<evidence type="ECO:0000256" key="4">
    <source>
        <dbReference type="RuleBase" id="RU003744"/>
    </source>
</evidence>
<comment type="subcellular location">
    <subcellularLocation>
        <location evidence="1">Cell envelope</location>
    </subcellularLocation>
</comment>
<dbReference type="Gene3D" id="3.40.190.10">
    <property type="entry name" value="Periplasmic binding protein-like II"/>
    <property type="match status" value="2"/>
</dbReference>
<sequence length="311" mass="33066">MKKKTLAVLLTMAVAAAAAGCSGSSEETTAAQSAEETTAEATETEEEAGETEAKEDGSEADSEAADGAETETEEAAADGEGGTFTVGFDADFPPMGFRDDDGSYVGFDLELAEEVANRLGLTFVAQPIAWDAKDMELDSGTIDCIWNGFTMTGREENYTWSDPYMNNDQVFVVLEDSGIASAADLAGKIVEVQVDSSAEAALNENQELTSTFGTLQTTPNYNQAFMDLEMGTVDAIAMDSVVANYQLTMRDTAAIVLDDVISSEEYAIGFKLGNTELRDQVQAVLDEMAEDGTMASVSEKWFGTDVTTIGK</sequence>
<dbReference type="PROSITE" id="PS51257">
    <property type="entry name" value="PROKAR_LIPOPROTEIN"/>
    <property type="match status" value="1"/>
</dbReference>
<protein>
    <submittedName>
        <fullName evidence="8">Amino acid ABC transporter substrate-binding protein</fullName>
    </submittedName>
</protein>
<evidence type="ECO:0000256" key="1">
    <source>
        <dbReference type="ARBA" id="ARBA00004196"/>
    </source>
</evidence>
<dbReference type="SMART" id="SM00062">
    <property type="entry name" value="PBPb"/>
    <property type="match status" value="1"/>
</dbReference>
<gene>
    <name evidence="8" type="ORF">IAA07_12260</name>
</gene>
<feature type="compositionally biased region" description="Low complexity" evidence="5">
    <location>
        <begin position="26"/>
        <end position="41"/>
    </location>
</feature>
<evidence type="ECO:0000256" key="5">
    <source>
        <dbReference type="SAM" id="MobiDB-lite"/>
    </source>
</evidence>
<dbReference type="InterPro" id="IPR001638">
    <property type="entry name" value="Solute-binding_3/MltF_N"/>
</dbReference>
<dbReference type="EMBL" id="DWZA01000101">
    <property type="protein sequence ID" value="HJA72326.1"/>
    <property type="molecule type" value="Genomic_DNA"/>
</dbReference>
<dbReference type="Proteomes" id="UP000823900">
    <property type="component" value="Unassembled WGS sequence"/>
</dbReference>
<feature type="chain" id="PRO_5038470098" evidence="6">
    <location>
        <begin position="20"/>
        <end position="311"/>
    </location>
</feature>
<dbReference type="InterPro" id="IPR018313">
    <property type="entry name" value="SBP_3_CS"/>
</dbReference>